<evidence type="ECO:0000313" key="1">
    <source>
        <dbReference type="EMBL" id="NKC28542.1"/>
    </source>
</evidence>
<accession>A0ABX1DYB4</accession>
<sequence length="60" mass="6331">MVVNADEAKSLRHFLESAPIGAVFEESDLSVLAALPMASKTYAAHTVVSSQETGPIRSIS</sequence>
<keyword evidence="2" id="KW-1185">Reference proteome</keyword>
<organism evidence="1 2">
    <name type="scientific">Brucella ciceri</name>
    <dbReference type="NCBI Taxonomy" id="391287"/>
    <lineage>
        <taxon>Bacteria</taxon>
        <taxon>Pseudomonadati</taxon>
        <taxon>Pseudomonadota</taxon>
        <taxon>Alphaproteobacteria</taxon>
        <taxon>Hyphomicrobiales</taxon>
        <taxon>Brucellaceae</taxon>
        <taxon>Brucella/Ochrobactrum group</taxon>
        <taxon>Brucella</taxon>
    </lineage>
</organism>
<comment type="caution">
    <text evidence="1">The sequence shown here is derived from an EMBL/GenBank/DDBJ whole genome shotgun (WGS) entry which is preliminary data.</text>
</comment>
<protein>
    <submittedName>
        <fullName evidence="1">Uncharacterized protein</fullName>
    </submittedName>
</protein>
<proteinExistence type="predicted"/>
<dbReference type="Proteomes" id="UP000568486">
    <property type="component" value="Unassembled WGS sequence"/>
</dbReference>
<evidence type="ECO:0000313" key="2">
    <source>
        <dbReference type="Proteomes" id="UP000568486"/>
    </source>
</evidence>
<gene>
    <name evidence="1" type="ORF">HED52_13060</name>
</gene>
<name>A0ABX1DYB4_9HYPH</name>
<reference evidence="1 2" key="1">
    <citation type="submission" date="2020-03" db="EMBL/GenBank/DDBJ databases">
        <title>Whole genome sequencing of clinical and environmental type strains of Ochrobactrum.</title>
        <authorList>
            <person name="Dharne M."/>
        </authorList>
    </citation>
    <scope>NUCLEOTIDE SEQUENCE [LARGE SCALE GENOMIC DNA]</scope>
    <source>
        <strain evidence="1 2">DSM 22292</strain>
    </source>
</reference>
<dbReference type="EMBL" id="JAAVLR010000002">
    <property type="protein sequence ID" value="NKC28542.1"/>
    <property type="molecule type" value="Genomic_DNA"/>
</dbReference>